<evidence type="ECO:0000256" key="1">
    <source>
        <dbReference type="SAM" id="MobiDB-lite"/>
    </source>
</evidence>
<dbReference type="Pfam" id="PF00801">
    <property type="entry name" value="PKD"/>
    <property type="match status" value="1"/>
</dbReference>
<dbReference type="PROSITE" id="PS50093">
    <property type="entry name" value="PKD"/>
    <property type="match status" value="1"/>
</dbReference>
<dbReference type="KEGG" id="uli:ETAA1_22280"/>
<proteinExistence type="predicted"/>
<dbReference type="SUPFAM" id="SSF49313">
    <property type="entry name" value="Cadherin-like"/>
    <property type="match status" value="1"/>
</dbReference>
<evidence type="ECO:0000259" key="2">
    <source>
        <dbReference type="PROSITE" id="PS50093"/>
    </source>
</evidence>
<dbReference type="Proteomes" id="UP000319576">
    <property type="component" value="Chromosome"/>
</dbReference>
<dbReference type="InterPro" id="IPR035986">
    <property type="entry name" value="PKD_dom_sf"/>
</dbReference>
<dbReference type="SUPFAM" id="SSF49299">
    <property type="entry name" value="PKD domain"/>
    <property type="match status" value="1"/>
</dbReference>
<feature type="domain" description="PKD" evidence="2">
    <location>
        <begin position="570"/>
        <end position="666"/>
    </location>
</feature>
<name>A0A517XS36_9BACT</name>
<dbReference type="SMART" id="SM00089">
    <property type="entry name" value="PKD"/>
    <property type="match status" value="1"/>
</dbReference>
<organism evidence="3 4">
    <name type="scientific">Urbifossiella limnaea</name>
    <dbReference type="NCBI Taxonomy" id="2528023"/>
    <lineage>
        <taxon>Bacteria</taxon>
        <taxon>Pseudomonadati</taxon>
        <taxon>Planctomycetota</taxon>
        <taxon>Planctomycetia</taxon>
        <taxon>Gemmatales</taxon>
        <taxon>Gemmataceae</taxon>
        <taxon>Urbifossiella</taxon>
    </lineage>
</organism>
<reference evidence="3 4" key="1">
    <citation type="submission" date="2019-02" db="EMBL/GenBank/DDBJ databases">
        <title>Deep-cultivation of Planctomycetes and their phenomic and genomic characterization uncovers novel biology.</title>
        <authorList>
            <person name="Wiegand S."/>
            <person name="Jogler M."/>
            <person name="Boedeker C."/>
            <person name="Pinto D."/>
            <person name="Vollmers J."/>
            <person name="Rivas-Marin E."/>
            <person name="Kohn T."/>
            <person name="Peeters S.H."/>
            <person name="Heuer A."/>
            <person name="Rast P."/>
            <person name="Oberbeckmann S."/>
            <person name="Bunk B."/>
            <person name="Jeske O."/>
            <person name="Meyerdierks A."/>
            <person name="Storesund J.E."/>
            <person name="Kallscheuer N."/>
            <person name="Luecker S."/>
            <person name="Lage O.M."/>
            <person name="Pohl T."/>
            <person name="Merkel B.J."/>
            <person name="Hornburger P."/>
            <person name="Mueller R.-W."/>
            <person name="Bruemmer F."/>
            <person name="Labrenz M."/>
            <person name="Spormann A.M."/>
            <person name="Op den Camp H."/>
            <person name="Overmann J."/>
            <person name="Amann R."/>
            <person name="Jetten M.S.M."/>
            <person name="Mascher T."/>
            <person name="Medema M.H."/>
            <person name="Devos D.P."/>
            <person name="Kaster A.-K."/>
            <person name="Ovreas L."/>
            <person name="Rohde M."/>
            <person name="Galperin M.Y."/>
            <person name="Jogler C."/>
        </authorList>
    </citation>
    <scope>NUCLEOTIDE SEQUENCE [LARGE SCALE GENOMIC DNA]</scope>
    <source>
        <strain evidence="3 4">ETA_A1</strain>
    </source>
</reference>
<feature type="region of interest" description="Disordered" evidence="1">
    <location>
        <begin position="556"/>
        <end position="592"/>
    </location>
</feature>
<dbReference type="CDD" id="cd00102">
    <property type="entry name" value="IPT"/>
    <property type="match status" value="1"/>
</dbReference>
<sequence>MAISVRVRPPAARTVRLGVLRLEDRAVPALLGTTLFPADNPWNQRVADAPVAANSAAVMNSIVTSFGDNRLHPDFGQDARTVGADLYGIPYNVVRGNSVPKISVVIDDYADESDILATPIPADAVLEGDYQNGPRAGLANRGDSHLLVYDIDNQIGYEFFGASRPSENADGRWHAAQQSVWDMRGNTFRPLTWTSADAAGLAILPGLVRPDEALPVSQGGQGVINHAIRFTLQNSVILNQFVYPASHTANPGNTNAAVQPPMGSRFRLKAGVDISTLSPQSRVIAQAMKEYGLILADNGSNFFFSGASHSVDANNAYTLTFDDNDIQSTTTGLKRLRYSDFEMVDLTPAVTGLSVTAGAAGDTVTVTGRNFGGTAGRLSVLFGSNPGTNVTILSDSQLTVRAPAGSGAVDVKVKSGVDAPGVTQNVKNPVFGYGLSPVTAAGRFTYGVSPPPPANTPPTVGDVATQTVSAGGSTGPLPFAVADAETAVGSLGVTAASSNTTLVPSSGLMLGGSGGSRTITVTPAAGQTGTATITLTVTDAGGLTATDTFTLTVTSPPPPPPANAAPTVSAPASATPNPIAGTTTTLRMRGSDDGGEANLRYTWTMLTGPAGAAPVYSANGTNAARDITVTFNRAGMYLFQVTAADAGGLTITSSVSVSVVQTLTSITVTPLSTTLRLGTQTRFAALALDQFRVALTTQPTFTWTVASGPGTIDQSGLYTASGRRTGTALVQASVGAVKGTATVRVRR</sequence>
<dbReference type="Pfam" id="PF17963">
    <property type="entry name" value="Big_9"/>
    <property type="match status" value="1"/>
</dbReference>
<evidence type="ECO:0000313" key="4">
    <source>
        <dbReference type="Proteomes" id="UP000319576"/>
    </source>
</evidence>
<evidence type="ECO:0000313" key="3">
    <source>
        <dbReference type="EMBL" id="QDU20282.1"/>
    </source>
</evidence>
<dbReference type="Gene3D" id="2.60.40.10">
    <property type="entry name" value="Immunoglobulins"/>
    <property type="match status" value="3"/>
</dbReference>
<dbReference type="GO" id="GO:0016020">
    <property type="term" value="C:membrane"/>
    <property type="evidence" value="ECO:0007669"/>
    <property type="project" value="InterPro"/>
</dbReference>
<dbReference type="GO" id="GO:0005509">
    <property type="term" value="F:calcium ion binding"/>
    <property type="evidence" value="ECO:0007669"/>
    <property type="project" value="InterPro"/>
</dbReference>
<dbReference type="CDD" id="cd00146">
    <property type="entry name" value="PKD"/>
    <property type="match status" value="1"/>
</dbReference>
<dbReference type="OrthoDB" id="238988at2"/>
<feature type="compositionally biased region" description="Low complexity" evidence="1">
    <location>
        <begin position="564"/>
        <end position="578"/>
    </location>
</feature>
<protein>
    <submittedName>
        <fullName evidence="3">IPT/TIG domain protein</fullName>
    </submittedName>
</protein>
<dbReference type="InterPro" id="IPR013783">
    <property type="entry name" value="Ig-like_fold"/>
</dbReference>
<dbReference type="InterPro" id="IPR002909">
    <property type="entry name" value="IPT_dom"/>
</dbReference>
<dbReference type="Pfam" id="PF01833">
    <property type="entry name" value="TIG"/>
    <property type="match status" value="1"/>
</dbReference>
<keyword evidence="4" id="KW-1185">Reference proteome</keyword>
<gene>
    <name evidence="3" type="ORF">ETAA1_22280</name>
</gene>
<accession>A0A517XS36</accession>
<dbReference type="SUPFAM" id="SSF81296">
    <property type="entry name" value="E set domains"/>
    <property type="match status" value="1"/>
</dbReference>
<dbReference type="AlphaFoldDB" id="A0A517XS36"/>
<dbReference type="InterPro" id="IPR000601">
    <property type="entry name" value="PKD_dom"/>
</dbReference>
<dbReference type="InterPro" id="IPR015919">
    <property type="entry name" value="Cadherin-like_sf"/>
</dbReference>
<dbReference type="Gene3D" id="2.60.40.1080">
    <property type="match status" value="1"/>
</dbReference>
<dbReference type="InterPro" id="IPR022409">
    <property type="entry name" value="PKD/Chitinase_dom"/>
</dbReference>
<dbReference type="EMBL" id="CP036273">
    <property type="protein sequence ID" value="QDU20282.1"/>
    <property type="molecule type" value="Genomic_DNA"/>
</dbReference>
<dbReference type="InterPro" id="IPR014756">
    <property type="entry name" value="Ig_E-set"/>
</dbReference>